<dbReference type="InterPro" id="IPR023799">
    <property type="entry name" value="RbfA_dom_sf"/>
</dbReference>
<keyword evidence="2" id="KW-0963">Cytoplasm</keyword>
<evidence type="ECO:0000313" key="3">
    <source>
        <dbReference type="EMBL" id="QID17601.1"/>
    </source>
</evidence>
<keyword evidence="1 2" id="KW-0690">Ribosome biogenesis</keyword>
<dbReference type="GO" id="GO:0030490">
    <property type="term" value="P:maturation of SSU-rRNA"/>
    <property type="evidence" value="ECO:0007669"/>
    <property type="project" value="UniProtKB-UniRule"/>
</dbReference>
<dbReference type="GO" id="GO:0043024">
    <property type="term" value="F:ribosomal small subunit binding"/>
    <property type="evidence" value="ECO:0007669"/>
    <property type="project" value="TreeGrafter"/>
</dbReference>
<dbReference type="InterPro" id="IPR015946">
    <property type="entry name" value="KH_dom-like_a/b"/>
</dbReference>
<dbReference type="NCBIfam" id="TIGR00082">
    <property type="entry name" value="rbfA"/>
    <property type="match status" value="1"/>
</dbReference>
<dbReference type="Pfam" id="PF02033">
    <property type="entry name" value="RBFA"/>
    <property type="match status" value="1"/>
</dbReference>
<keyword evidence="4" id="KW-1185">Reference proteome</keyword>
<dbReference type="HAMAP" id="MF_00003">
    <property type="entry name" value="RbfA"/>
    <property type="match status" value="1"/>
</dbReference>
<dbReference type="PANTHER" id="PTHR33515">
    <property type="entry name" value="RIBOSOME-BINDING FACTOR A, CHLOROPLASTIC-RELATED"/>
    <property type="match status" value="1"/>
</dbReference>
<dbReference type="AlphaFoldDB" id="A0A6C1B1U7"/>
<dbReference type="InterPro" id="IPR000238">
    <property type="entry name" value="RbfA"/>
</dbReference>
<protein>
    <recommendedName>
        <fullName evidence="2">Ribosome-binding factor A</fullName>
    </recommendedName>
</protein>
<dbReference type="EMBL" id="CP048836">
    <property type="protein sequence ID" value="QID17601.1"/>
    <property type="molecule type" value="Genomic_DNA"/>
</dbReference>
<evidence type="ECO:0000313" key="4">
    <source>
        <dbReference type="Proteomes" id="UP000501991"/>
    </source>
</evidence>
<dbReference type="PANTHER" id="PTHR33515:SF1">
    <property type="entry name" value="RIBOSOME-BINDING FACTOR A, CHLOROPLASTIC-RELATED"/>
    <property type="match status" value="1"/>
</dbReference>
<dbReference type="Proteomes" id="UP000501991">
    <property type="component" value="Chromosome"/>
</dbReference>
<comment type="function">
    <text evidence="2">One of several proteins that assist in the late maturation steps of the functional core of the 30S ribosomal subunit. Associates with free 30S ribosomal subunits (but not with 30S subunits that are part of 70S ribosomes or polysomes). Required for efficient processing of 16S rRNA. May interact with the 5'-terminal helix region of 16S rRNA.</text>
</comment>
<accession>A0A6C1B1U7</accession>
<comment type="similarity">
    <text evidence="2">Belongs to the RbfA family.</text>
</comment>
<name>A0A6C1B1U7_9RHOO</name>
<organism evidence="3 4">
    <name type="scientific">Nitrogeniibacter mangrovi</name>
    <dbReference type="NCBI Taxonomy" id="2016596"/>
    <lineage>
        <taxon>Bacteria</taxon>
        <taxon>Pseudomonadati</taxon>
        <taxon>Pseudomonadota</taxon>
        <taxon>Betaproteobacteria</taxon>
        <taxon>Rhodocyclales</taxon>
        <taxon>Zoogloeaceae</taxon>
        <taxon>Nitrogeniibacter</taxon>
    </lineage>
</organism>
<dbReference type="GO" id="GO:0005829">
    <property type="term" value="C:cytosol"/>
    <property type="evidence" value="ECO:0007669"/>
    <property type="project" value="TreeGrafter"/>
</dbReference>
<evidence type="ECO:0000256" key="1">
    <source>
        <dbReference type="ARBA" id="ARBA00022517"/>
    </source>
</evidence>
<comment type="subunit">
    <text evidence="2">Monomer. Binds 30S ribosomal subunits, but not 50S ribosomal subunits or 70S ribosomes.</text>
</comment>
<dbReference type="SUPFAM" id="SSF89919">
    <property type="entry name" value="Ribosome-binding factor A, RbfA"/>
    <property type="match status" value="1"/>
</dbReference>
<evidence type="ECO:0000256" key="2">
    <source>
        <dbReference type="HAMAP-Rule" id="MF_00003"/>
    </source>
</evidence>
<dbReference type="RefSeq" id="WP_173764764.1">
    <property type="nucleotide sequence ID" value="NZ_CP048836.1"/>
</dbReference>
<sequence length="128" mass="14707">MPRDFSRAQRVGEQIRRELAELLRLEVKDPRVGFITLTDVEVSADFAHAKVFFTSMTGQEGLDEILVGLRRASGFLRRELGRRIRIHQTPELHWHYDASVERGMALSSLIDKAVEEDRARSGDEDEQD</sequence>
<dbReference type="Gene3D" id="3.30.300.20">
    <property type="match status" value="1"/>
</dbReference>
<dbReference type="KEGG" id="azq:G3580_08040"/>
<gene>
    <name evidence="2 3" type="primary">rbfA</name>
    <name evidence="3" type="ORF">G3580_08040</name>
</gene>
<reference evidence="3 4" key="1">
    <citation type="submission" date="2020-02" db="EMBL/GenBank/DDBJ databases">
        <title>Nitrogenibacter mangrovi gen. nov., sp. nov. isolated from mangrove sediment, a denitrifying betaproteobacterium.</title>
        <authorList>
            <person name="Liao H."/>
            <person name="Tian Y."/>
        </authorList>
    </citation>
    <scope>NUCLEOTIDE SEQUENCE [LARGE SCALE GENOMIC DNA]</scope>
    <source>
        <strain evidence="3 4">M9-3-2</strain>
    </source>
</reference>
<comment type="subcellular location">
    <subcellularLocation>
        <location evidence="2">Cytoplasm</location>
    </subcellularLocation>
</comment>
<proteinExistence type="inferred from homology"/>